<feature type="compositionally biased region" description="Acidic residues" evidence="1">
    <location>
        <begin position="1166"/>
        <end position="1185"/>
    </location>
</feature>
<dbReference type="Gene3D" id="2.60.120.260">
    <property type="entry name" value="Galactose-binding domain-like"/>
    <property type="match status" value="1"/>
</dbReference>
<feature type="transmembrane region" description="Helical" evidence="2">
    <location>
        <begin position="1109"/>
        <end position="1131"/>
    </location>
</feature>
<evidence type="ECO:0000313" key="3">
    <source>
        <dbReference type="EMBL" id="HIX07955.1"/>
    </source>
</evidence>
<comment type="caution">
    <text evidence="3">The sequence shown here is derived from an EMBL/GenBank/DDBJ whole genome shotgun (WGS) entry which is preliminary data.</text>
</comment>
<reference evidence="3" key="1">
    <citation type="journal article" date="2021" name="PeerJ">
        <title>Extensive microbial diversity within the chicken gut microbiome revealed by metagenomics and culture.</title>
        <authorList>
            <person name="Gilroy R."/>
            <person name="Ravi A."/>
            <person name="Getino M."/>
            <person name="Pursley I."/>
            <person name="Horton D.L."/>
            <person name="Alikhan N.F."/>
            <person name="Baker D."/>
            <person name="Gharbi K."/>
            <person name="Hall N."/>
            <person name="Watson M."/>
            <person name="Adriaenssens E.M."/>
            <person name="Foster-Nyarko E."/>
            <person name="Jarju S."/>
            <person name="Secka A."/>
            <person name="Antonio M."/>
            <person name="Oren A."/>
            <person name="Chaudhuri R.R."/>
            <person name="La Ragione R."/>
            <person name="Hildebrand F."/>
            <person name="Pallen M.J."/>
        </authorList>
    </citation>
    <scope>NUCLEOTIDE SEQUENCE</scope>
    <source>
        <strain evidence="3">811</strain>
    </source>
</reference>
<evidence type="ECO:0000313" key="4">
    <source>
        <dbReference type="Proteomes" id="UP000824204"/>
    </source>
</evidence>
<dbReference type="Proteomes" id="UP000824204">
    <property type="component" value="Unassembled WGS sequence"/>
</dbReference>
<gene>
    <name evidence="3" type="ORF">H9741_05765</name>
</gene>
<feature type="transmembrane region" description="Helical" evidence="2">
    <location>
        <begin position="12"/>
        <end position="32"/>
    </location>
</feature>
<sequence>MAKNKQTRKLRIATLMLSAVMTVAAGSFFLTACSDKTTEDDSSTTETRTDTQTFANGNFEYFSDNDGGYLIGSPENWTSSAGSNSSSVSASSSVAKSGIVDTSKKWSVFSDAYDTYTEYKDADDDAELPDPYYTDIDNNYDIPGWDLAKAATEDDKDPDADAIKAAAEKLNPGTPFAAKETEDEENGTHVLMLHNYRSNKLGTAARYTSSTITLAAGTAAKISVWVKTSNMTFDDGKTVNGNRGAYIRINNTVGGVSQDPLTVKNIDTSSVTENNGWEQYTFYLNASPYATTTFSVELGLGVQAEGQNSNYLEYVQGYAFFDGLEYTVMKSADFATEIAENVAADQQTSLNLSFGSDLQKFDANKVTSNAFSLNLDSTQLTKLAFPANVTVSDTENARGYTVESYPYAESFLNSREDDKTVKSGVKNVSDFDNTYSTVLTKAFEKYSSLPFGDSKVLLLYSSKGAPYTATVEDSAFSLAKDEYMILSFWVKTSDLRGGTGATISVIDGETKTSIGAVDTTTLTTVDLVDDSKKESTETLKANEDIFDGWQRCFFFVNNTTDGTLTFELAFSFGTSEFTETTSFTPGFAAFSDLSYTKVSKDVYDVKTTGTYAVEVSLKGSDVTLENSFDSEAYTDTASIENSIANLRNYKGVYGNSTYVGGEKLENDAQNGINGNKQAGVINKEYAKNYTKGGTGSENWMDILTSYPTFADAVTAADLWNNLFGDDCIQPLLIANTAKQAYGFIANSSTSIAASSYKQVTLRLKLSPGATATVYLIDSSDKDFGERKYQEQLTFSSGISYRYDADGNVVNLDPSDDAFSSKTNTVFYLQSNGLWSTTKAHTGGVYYANLANYGKDDDKNLIDSDGNIVYYASDEEGTYYRYKEDDKLSVAVKDFSAAGVDLTGTLLQSAPVEKALSRQVTNPSATEISDWIYVRFFIHTGSEAKDYRLEVWSGSRDASIENEANSFVVYDLVSYSDLDESSFNSLRDENLTDYAEAKGFDSTDELLDAYKKAPADYNNELVYFHYSLYDDDDYKSYDASRTDESDPYADYDASTYSDMVAYFDYKYQLANEEYYDTYVDYSAYEQTVTSSSSDETEDEDDTTNEPTYNVWLLVSSIVLAAALIFTLLALLIRKLLSNIRVKGSKKSKPMYDNTRKRYIRKLKLEESEHDEMQDDVLPEEDEISEEEIYKVEEDAPEASEEKSDQPAEEPAETSEKNDGEENK</sequence>
<feature type="region of interest" description="Disordered" evidence="1">
    <location>
        <begin position="1163"/>
        <end position="1222"/>
    </location>
</feature>
<name>A0A9D1V890_9FIRM</name>
<protein>
    <submittedName>
        <fullName evidence="3">Uncharacterized protein</fullName>
    </submittedName>
</protein>
<reference evidence="3" key="2">
    <citation type="submission" date="2021-04" db="EMBL/GenBank/DDBJ databases">
        <authorList>
            <person name="Gilroy R."/>
        </authorList>
    </citation>
    <scope>NUCLEOTIDE SEQUENCE</scope>
    <source>
        <strain evidence="3">811</strain>
    </source>
</reference>
<keyword evidence="2" id="KW-0812">Transmembrane</keyword>
<dbReference type="PROSITE" id="PS51257">
    <property type="entry name" value="PROKAR_LIPOPROTEIN"/>
    <property type="match status" value="1"/>
</dbReference>
<accession>A0A9D1V890</accession>
<feature type="compositionally biased region" description="Basic and acidic residues" evidence="1">
    <location>
        <begin position="1186"/>
        <end position="1204"/>
    </location>
</feature>
<evidence type="ECO:0000256" key="1">
    <source>
        <dbReference type="SAM" id="MobiDB-lite"/>
    </source>
</evidence>
<proteinExistence type="predicted"/>
<keyword evidence="2" id="KW-1133">Transmembrane helix</keyword>
<organism evidence="3 4">
    <name type="scientific">Candidatus Borkfalkia faecipullorum</name>
    <dbReference type="NCBI Taxonomy" id="2838510"/>
    <lineage>
        <taxon>Bacteria</taxon>
        <taxon>Bacillati</taxon>
        <taxon>Bacillota</taxon>
        <taxon>Clostridia</taxon>
        <taxon>Christensenellales</taxon>
        <taxon>Christensenellaceae</taxon>
        <taxon>Candidatus Borkfalkia</taxon>
    </lineage>
</organism>
<evidence type="ECO:0000256" key="2">
    <source>
        <dbReference type="SAM" id="Phobius"/>
    </source>
</evidence>
<feature type="compositionally biased region" description="Basic and acidic residues" evidence="1">
    <location>
        <begin position="1212"/>
        <end position="1222"/>
    </location>
</feature>
<dbReference type="AlphaFoldDB" id="A0A9D1V890"/>
<dbReference type="EMBL" id="DXFX01000072">
    <property type="protein sequence ID" value="HIX07955.1"/>
    <property type="molecule type" value="Genomic_DNA"/>
</dbReference>
<keyword evidence="2" id="KW-0472">Membrane</keyword>